<dbReference type="GO" id="GO:0051537">
    <property type="term" value="F:2 iron, 2 sulfur cluster binding"/>
    <property type="evidence" value="ECO:0007669"/>
    <property type="project" value="UniProtKB-KW"/>
</dbReference>
<dbReference type="SUPFAM" id="SSF50022">
    <property type="entry name" value="ISP domain"/>
    <property type="match status" value="1"/>
</dbReference>
<keyword evidence="4" id="KW-0408">Iron</keyword>
<dbReference type="EMBL" id="CP001053">
    <property type="protein sequence ID" value="ACD18623.1"/>
    <property type="molecule type" value="Genomic_DNA"/>
</dbReference>
<dbReference type="HOGENOM" id="CLU_039484_1_2_4"/>
<evidence type="ECO:0000313" key="7">
    <source>
        <dbReference type="EMBL" id="ACD18623.1"/>
    </source>
</evidence>
<evidence type="ECO:0000313" key="8">
    <source>
        <dbReference type="Proteomes" id="UP000001739"/>
    </source>
</evidence>
<keyword evidence="1" id="KW-0001">2Fe-2S</keyword>
<evidence type="ECO:0000256" key="4">
    <source>
        <dbReference type="ARBA" id="ARBA00023004"/>
    </source>
</evidence>
<dbReference type="eggNOG" id="COG4638">
    <property type="taxonomic scope" value="Bacteria"/>
</dbReference>
<dbReference type="Proteomes" id="UP000001739">
    <property type="component" value="Chromosome 2"/>
</dbReference>
<evidence type="ECO:0000256" key="1">
    <source>
        <dbReference type="ARBA" id="ARBA00022714"/>
    </source>
</evidence>
<dbReference type="PANTHER" id="PTHR21266">
    <property type="entry name" value="IRON-SULFUR DOMAIN CONTAINING PROTEIN"/>
    <property type="match status" value="1"/>
</dbReference>
<dbReference type="Gene3D" id="2.102.10.10">
    <property type="entry name" value="Rieske [2Fe-2S] iron-sulphur domain"/>
    <property type="match status" value="1"/>
</dbReference>
<reference evidence="7 8" key="1">
    <citation type="journal article" date="2011" name="J. Bacteriol.">
        <title>Complete genome sequence of the plant growth-promoting endophyte Burkholderia phytofirmans strain PsJN.</title>
        <authorList>
            <person name="Weilharter A."/>
            <person name="Mitter B."/>
            <person name="Shin M.V."/>
            <person name="Chain P.S."/>
            <person name="Nowak J."/>
            <person name="Sessitsch A."/>
        </authorList>
    </citation>
    <scope>NUCLEOTIDE SEQUENCE [LARGE SCALE GENOMIC DNA]</scope>
    <source>
        <strain evidence="8">DSM 17436 / LMG 22146 / PsJN</strain>
    </source>
</reference>
<dbReference type="KEGG" id="bpy:Bphyt_4244"/>
<keyword evidence="3" id="KW-0560">Oxidoreductase</keyword>
<dbReference type="Gene3D" id="3.90.380.10">
    <property type="entry name" value="Naphthalene 1,2-dioxygenase Alpha Subunit, Chain A, domain 1"/>
    <property type="match status" value="1"/>
</dbReference>
<dbReference type="PROSITE" id="PS51296">
    <property type="entry name" value="RIESKE"/>
    <property type="match status" value="1"/>
</dbReference>
<proteinExistence type="predicted"/>
<accession>B2TEV2</accession>
<dbReference type="Pfam" id="PF19112">
    <property type="entry name" value="VanA_C"/>
    <property type="match status" value="1"/>
</dbReference>
<dbReference type="InterPro" id="IPR044043">
    <property type="entry name" value="VanA_C_cat"/>
</dbReference>
<dbReference type="InterPro" id="IPR036922">
    <property type="entry name" value="Rieske_2Fe-2S_sf"/>
</dbReference>
<evidence type="ECO:0000256" key="2">
    <source>
        <dbReference type="ARBA" id="ARBA00022723"/>
    </source>
</evidence>
<dbReference type="InterPro" id="IPR050584">
    <property type="entry name" value="Cholesterol_7-desaturase"/>
</dbReference>
<dbReference type="GO" id="GO:0016491">
    <property type="term" value="F:oxidoreductase activity"/>
    <property type="evidence" value="ECO:0007669"/>
    <property type="project" value="UniProtKB-KW"/>
</dbReference>
<dbReference type="SUPFAM" id="SSF55961">
    <property type="entry name" value="Bet v1-like"/>
    <property type="match status" value="1"/>
</dbReference>
<sequence>MTNLADIKINVEKGEVPELFTAMRKYWHAVAYSGQLKDKPLGVTLLGESVVIARLNGEVRAMHGRCPHKGTALALGEVVDGKIECPYHGWQFDGGGKCVRVPAREELTEGMNVSIDCYYAAEHVGIIWVALEKPIAPLPDFPELSDPSFRIQQGPSYEWATSAPRRLENFVDFAHFPYVHDGTIGARDNPAVETVKVWREGHVLRFDRSGYLPPNPDLYKFLFPVRETDRVTPVNAYHIFLPATVHASFRMPNDKRYVLFMSASPVTEDLTRIFWWQARDFRTEPMEDRFFIELEDTILGEDKAIIESQRPKWFSFNGENRDDRETPVRGSDIVSIEYRRWLFENFTASQKS</sequence>
<dbReference type="OrthoDB" id="9790995at2"/>
<protein>
    <submittedName>
        <fullName evidence="7">Rieske (2Fe-2S) domain protein</fullName>
    </submittedName>
</protein>
<evidence type="ECO:0000256" key="5">
    <source>
        <dbReference type="ARBA" id="ARBA00023014"/>
    </source>
</evidence>
<evidence type="ECO:0000259" key="6">
    <source>
        <dbReference type="PROSITE" id="PS51296"/>
    </source>
</evidence>
<dbReference type="AlphaFoldDB" id="B2TEV2"/>
<evidence type="ECO:0000256" key="3">
    <source>
        <dbReference type="ARBA" id="ARBA00023002"/>
    </source>
</evidence>
<keyword evidence="5" id="KW-0411">Iron-sulfur</keyword>
<dbReference type="GO" id="GO:0046872">
    <property type="term" value="F:metal ion binding"/>
    <property type="evidence" value="ECO:0007669"/>
    <property type="project" value="UniProtKB-KW"/>
</dbReference>
<gene>
    <name evidence="7" type="ordered locus">Bphyt_4244</name>
</gene>
<dbReference type="InterPro" id="IPR017941">
    <property type="entry name" value="Rieske_2Fe-2S"/>
</dbReference>
<organism evidence="7 8">
    <name type="scientific">Paraburkholderia phytofirmans (strain DSM 17436 / LMG 22146 / PsJN)</name>
    <name type="common">Burkholderia phytofirmans</name>
    <dbReference type="NCBI Taxonomy" id="398527"/>
    <lineage>
        <taxon>Bacteria</taxon>
        <taxon>Pseudomonadati</taxon>
        <taxon>Pseudomonadota</taxon>
        <taxon>Betaproteobacteria</taxon>
        <taxon>Burkholderiales</taxon>
        <taxon>Burkholderiaceae</taxon>
        <taxon>Paraburkholderia</taxon>
    </lineage>
</organism>
<dbReference type="STRING" id="398527.Bphyt_4244"/>
<name>B2TEV2_PARPJ</name>
<keyword evidence="2" id="KW-0479">Metal-binding</keyword>
<dbReference type="Pfam" id="PF00355">
    <property type="entry name" value="Rieske"/>
    <property type="match status" value="1"/>
</dbReference>
<feature type="domain" description="Rieske" evidence="6">
    <location>
        <begin position="27"/>
        <end position="107"/>
    </location>
</feature>
<dbReference type="PANTHER" id="PTHR21266:SF60">
    <property type="entry name" value="3-KETOSTEROID-9-ALPHA-MONOOXYGENASE, OXYGENASE COMPONENT"/>
    <property type="match status" value="1"/>
</dbReference>